<name>A0A168A1K1_9HYPO</name>
<dbReference type="PANTHER" id="PTHR14145:SF2">
    <property type="entry name" value="COP9 SIGNALOSOME COMPLEX SUBUNIT 1"/>
    <property type="match status" value="1"/>
</dbReference>
<dbReference type="SMART" id="SM00088">
    <property type="entry name" value="PINT"/>
    <property type="match status" value="1"/>
</dbReference>
<keyword evidence="6" id="KW-0539">Nucleus</keyword>
<evidence type="ECO:0000256" key="4">
    <source>
        <dbReference type="ARBA" id="ARBA00022490"/>
    </source>
</evidence>
<dbReference type="STRING" id="1081102.A0A168A1K1"/>
<evidence type="ECO:0000313" key="9">
    <source>
        <dbReference type="Proteomes" id="UP000076874"/>
    </source>
</evidence>
<dbReference type="InterPro" id="IPR045135">
    <property type="entry name" value="Rpn7_N"/>
</dbReference>
<dbReference type="SUPFAM" id="SSF46785">
    <property type="entry name" value="Winged helix' DNA-binding domain"/>
    <property type="match status" value="1"/>
</dbReference>
<gene>
    <name evidence="8" type="ORF">SPI_00326</name>
</gene>
<evidence type="ECO:0000259" key="7">
    <source>
        <dbReference type="PROSITE" id="PS50250"/>
    </source>
</evidence>
<dbReference type="InterPro" id="IPR036390">
    <property type="entry name" value="WH_DNA-bd_sf"/>
</dbReference>
<evidence type="ECO:0000256" key="6">
    <source>
        <dbReference type="ARBA" id="ARBA00023242"/>
    </source>
</evidence>
<keyword evidence="5" id="KW-0736">Signalosome</keyword>
<dbReference type="AlphaFoldDB" id="A0A168A1K1"/>
<evidence type="ECO:0000256" key="3">
    <source>
        <dbReference type="ARBA" id="ARBA00008793"/>
    </source>
</evidence>
<sequence length="467" mass="51814">MAQLKDIEAFFATMDNQGGVIVKGKSVLEVHANTRLPVLVEDVQEAHADRPTRFDRLLLIGQCSVPLCIDALKAAHAEAKKGKDVGRYREVWNFLRIAAPNEPEAQFDKAWVQKTEAANAAETKRLEREIKVYKNSLVKESIRMGHEELGRHLESIGDLLGAVDAYNRMRPDVSTPKHIVDMGKHLVGVSMQRKEWAAAAAQLNKITGLQGSEEEKLIQPYLRSMSGVALLGQGRFAAAAKSFLDVDGSISVSKITDGFLSANDVAVYGGLLALATMDRKELQTKVLENTKFRVFLELEPHVRRAISQFVNGRYAACLGILASYRPDYMLDLFLQKHVDAIYAEIRNKCIINYLVPFSCVTLESMNAAFAAPGESIEEELASMIRKGVVDARLDSINKLVRTVKEKSRVKMHKQALESIAGMEKEAIDRLRRINIVAAELEVRGARKGHNPIGDLGESWLEASPLVE</sequence>
<dbReference type="OrthoDB" id="422427at2759"/>
<evidence type="ECO:0000313" key="8">
    <source>
        <dbReference type="EMBL" id="OAA68131.1"/>
    </source>
</evidence>
<accession>A0A168A1K1</accession>
<dbReference type="GO" id="GO:0008180">
    <property type="term" value="C:COP9 signalosome"/>
    <property type="evidence" value="ECO:0007669"/>
    <property type="project" value="UniProtKB-KW"/>
</dbReference>
<dbReference type="Pfam" id="PF10602">
    <property type="entry name" value="RPN7"/>
    <property type="match status" value="1"/>
</dbReference>
<dbReference type="Proteomes" id="UP000076874">
    <property type="component" value="Unassembled WGS sequence"/>
</dbReference>
<dbReference type="InterPro" id="IPR000717">
    <property type="entry name" value="PCI_dom"/>
</dbReference>
<protein>
    <submittedName>
        <fullName evidence="8">Cop9 signalosome subunit 1</fullName>
    </submittedName>
</protein>
<evidence type="ECO:0000256" key="5">
    <source>
        <dbReference type="ARBA" id="ARBA00022790"/>
    </source>
</evidence>
<keyword evidence="9" id="KW-1185">Reference proteome</keyword>
<dbReference type="PANTHER" id="PTHR14145">
    <property type="entry name" value="26S PROTESOME SUBUNIT 6"/>
    <property type="match status" value="1"/>
</dbReference>
<proteinExistence type="inferred from homology"/>
<dbReference type="InterPro" id="IPR019585">
    <property type="entry name" value="Rpn7/CSN1"/>
</dbReference>
<organism evidence="8 9">
    <name type="scientific">Niveomyces insectorum RCEF 264</name>
    <dbReference type="NCBI Taxonomy" id="1081102"/>
    <lineage>
        <taxon>Eukaryota</taxon>
        <taxon>Fungi</taxon>
        <taxon>Dikarya</taxon>
        <taxon>Ascomycota</taxon>
        <taxon>Pezizomycotina</taxon>
        <taxon>Sordariomycetes</taxon>
        <taxon>Hypocreomycetidae</taxon>
        <taxon>Hypocreales</taxon>
        <taxon>Cordycipitaceae</taxon>
        <taxon>Niveomyces</taxon>
    </lineage>
</organism>
<comment type="similarity">
    <text evidence="3">Belongs to the CSN1 family.</text>
</comment>
<keyword evidence="4" id="KW-0963">Cytoplasm</keyword>
<dbReference type="Pfam" id="PF01399">
    <property type="entry name" value="PCI"/>
    <property type="match status" value="1"/>
</dbReference>
<dbReference type="Gene3D" id="1.25.40.570">
    <property type="match status" value="1"/>
</dbReference>
<feature type="domain" description="PCI" evidence="7">
    <location>
        <begin position="235"/>
        <end position="407"/>
    </location>
</feature>
<dbReference type="EMBL" id="AZHD01000001">
    <property type="protein sequence ID" value="OAA68131.1"/>
    <property type="molecule type" value="Genomic_DNA"/>
</dbReference>
<evidence type="ECO:0000256" key="1">
    <source>
        <dbReference type="ARBA" id="ARBA00004123"/>
    </source>
</evidence>
<comment type="subcellular location">
    <subcellularLocation>
        <location evidence="2">Cytoplasm</location>
    </subcellularLocation>
    <subcellularLocation>
        <location evidence="1">Nucleus</location>
    </subcellularLocation>
</comment>
<comment type="caution">
    <text evidence="8">The sequence shown here is derived from an EMBL/GenBank/DDBJ whole genome shotgun (WGS) entry which is preliminary data.</text>
</comment>
<reference evidence="8 9" key="1">
    <citation type="journal article" date="2016" name="Genome Biol. Evol.">
        <title>Divergent and convergent evolution of fungal pathogenicity.</title>
        <authorList>
            <person name="Shang Y."/>
            <person name="Xiao G."/>
            <person name="Zheng P."/>
            <person name="Cen K."/>
            <person name="Zhan S."/>
            <person name="Wang C."/>
        </authorList>
    </citation>
    <scope>NUCLEOTIDE SEQUENCE [LARGE SCALE GENOMIC DNA]</scope>
    <source>
        <strain evidence="8 9">RCEF 264</strain>
    </source>
</reference>
<evidence type="ECO:0000256" key="2">
    <source>
        <dbReference type="ARBA" id="ARBA00004496"/>
    </source>
</evidence>
<dbReference type="GO" id="GO:0005737">
    <property type="term" value="C:cytoplasm"/>
    <property type="evidence" value="ECO:0007669"/>
    <property type="project" value="UniProtKB-SubCell"/>
</dbReference>
<dbReference type="PROSITE" id="PS50250">
    <property type="entry name" value="PCI"/>
    <property type="match status" value="1"/>
</dbReference>